<keyword evidence="3" id="KW-1185">Reference proteome</keyword>
<evidence type="ECO:0000259" key="1">
    <source>
        <dbReference type="Pfam" id="PF21686"/>
    </source>
</evidence>
<dbReference type="PANTHER" id="PTHR42705">
    <property type="entry name" value="BIFUNCTIONAL NON-HOMOLOGOUS END JOINING PROTEIN LIGD"/>
    <property type="match status" value="1"/>
</dbReference>
<proteinExistence type="predicted"/>
<evidence type="ECO:0000313" key="3">
    <source>
        <dbReference type="Proteomes" id="UP000291822"/>
    </source>
</evidence>
<dbReference type="NCBIfam" id="TIGR02778">
    <property type="entry name" value="ligD_pol"/>
    <property type="match status" value="1"/>
</dbReference>
<gene>
    <name evidence="2" type="ORF">EZM97_06265</name>
</gene>
<sequence>MARTEDAKVRITHPERVIYPEKGITKQQVADYYAAVMDAFLPGVTGRPTSVLRCPEGRGSACFFQKHEIAGLKRVATVPMEEVSGARDEYLCPDSPDAVLELVQFGSLEFHPWGALARDPGHATFVVFDLDPGPNVTWTDVVAGARAVRKVLAGMGLMSFVRLTGGKGVHVVAPLCPPCPWDAVKPFAQGIARSLAAQWPDRFVAVASKRERAGMIFIDYLRNSRGATSVASYSLRAREGAPVAMPLRWDELGRAGAASAFDMSKSMRRLARQRSHPWEGWDDVRQGLPPIA</sequence>
<dbReference type="PANTHER" id="PTHR42705:SF2">
    <property type="entry name" value="BIFUNCTIONAL NON-HOMOLOGOUS END JOINING PROTEIN LIGD"/>
    <property type="match status" value="1"/>
</dbReference>
<feature type="domain" description="DNA ligase D polymerase" evidence="1">
    <location>
        <begin position="25"/>
        <end position="278"/>
    </location>
</feature>
<dbReference type="InterPro" id="IPR014145">
    <property type="entry name" value="LigD_pol_dom"/>
</dbReference>
<dbReference type="Gene3D" id="3.90.920.10">
    <property type="entry name" value="DNA primase, PRIM domain"/>
    <property type="match status" value="1"/>
</dbReference>
<comment type="caution">
    <text evidence="2">The sequence shown here is derived from an EMBL/GenBank/DDBJ whole genome shotgun (WGS) entry which is preliminary data.</text>
</comment>
<name>A0A4V2NMD7_9GAMM</name>
<dbReference type="Proteomes" id="UP000291822">
    <property type="component" value="Unassembled WGS sequence"/>
</dbReference>
<accession>A0A4V2NMD7</accession>
<dbReference type="RefSeq" id="WP_131150302.1">
    <property type="nucleotide sequence ID" value="NZ_SJTG01000001.1"/>
</dbReference>
<dbReference type="Pfam" id="PF21686">
    <property type="entry name" value="LigD_Prim-Pol"/>
    <property type="match status" value="1"/>
</dbReference>
<dbReference type="InterPro" id="IPR052171">
    <property type="entry name" value="NHEJ_LigD"/>
</dbReference>
<reference evidence="2 3" key="1">
    <citation type="submission" date="2019-02" db="EMBL/GenBank/DDBJ databases">
        <title>Dyella amyloliquefaciens sp. nov., isolated from forest soil.</title>
        <authorList>
            <person name="Gao Z.-H."/>
            <person name="Qiu L.-H."/>
        </authorList>
    </citation>
    <scope>NUCLEOTIDE SEQUENCE [LARGE SCALE GENOMIC DNA]</scope>
    <source>
        <strain evidence="2 3">KACC 12747</strain>
    </source>
</reference>
<organism evidence="2 3">
    <name type="scientific">Dyella soli</name>
    <dbReference type="NCBI Taxonomy" id="522319"/>
    <lineage>
        <taxon>Bacteria</taxon>
        <taxon>Pseudomonadati</taxon>
        <taxon>Pseudomonadota</taxon>
        <taxon>Gammaproteobacteria</taxon>
        <taxon>Lysobacterales</taxon>
        <taxon>Rhodanobacteraceae</taxon>
        <taxon>Dyella</taxon>
    </lineage>
</organism>
<protein>
    <submittedName>
        <fullName evidence="2">DNA polymerase domain-containing protein</fullName>
    </submittedName>
</protein>
<dbReference type="EMBL" id="SJTG01000001">
    <property type="protein sequence ID" value="TCI12917.1"/>
    <property type="molecule type" value="Genomic_DNA"/>
</dbReference>
<evidence type="ECO:0000313" key="2">
    <source>
        <dbReference type="EMBL" id="TCI12917.1"/>
    </source>
</evidence>
<dbReference type="AlphaFoldDB" id="A0A4V2NMD7"/>